<evidence type="ECO:0000313" key="3">
    <source>
        <dbReference type="EMBL" id="KAK0436564.1"/>
    </source>
</evidence>
<dbReference type="EMBL" id="JAUEPT010000054">
    <property type="protein sequence ID" value="KAK0436564.1"/>
    <property type="molecule type" value="Genomic_DNA"/>
</dbReference>
<feature type="signal peptide" evidence="2">
    <location>
        <begin position="1"/>
        <end position="21"/>
    </location>
</feature>
<proteinExistence type="predicted"/>
<gene>
    <name evidence="3" type="ORF">EV421DRAFT_1739514</name>
</gene>
<protein>
    <recommendedName>
        <fullName evidence="5">PEBP-like protein</fullName>
    </recommendedName>
</protein>
<feature type="chain" id="PRO_5041204411" description="PEBP-like protein" evidence="2">
    <location>
        <begin position="22"/>
        <end position="351"/>
    </location>
</feature>
<organism evidence="3 4">
    <name type="scientific">Armillaria borealis</name>
    <dbReference type="NCBI Taxonomy" id="47425"/>
    <lineage>
        <taxon>Eukaryota</taxon>
        <taxon>Fungi</taxon>
        <taxon>Dikarya</taxon>
        <taxon>Basidiomycota</taxon>
        <taxon>Agaricomycotina</taxon>
        <taxon>Agaricomycetes</taxon>
        <taxon>Agaricomycetidae</taxon>
        <taxon>Agaricales</taxon>
        <taxon>Marasmiineae</taxon>
        <taxon>Physalacriaceae</taxon>
        <taxon>Armillaria</taxon>
    </lineage>
</organism>
<evidence type="ECO:0000313" key="4">
    <source>
        <dbReference type="Proteomes" id="UP001175226"/>
    </source>
</evidence>
<evidence type="ECO:0000256" key="1">
    <source>
        <dbReference type="SAM" id="MobiDB-lite"/>
    </source>
</evidence>
<feature type="compositionally biased region" description="Low complexity" evidence="1">
    <location>
        <begin position="261"/>
        <end position="278"/>
    </location>
</feature>
<evidence type="ECO:0000256" key="2">
    <source>
        <dbReference type="SAM" id="SignalP"/>
    </source>
</evidence>
<sequence>MLSISSFYAISLLAVSSPSLAVYRGLFSQTCYPSISHGAPRVGAQGVCINNGATIRMGGKPQILTRRIKRMQDGGCSAGRNRQTPCKNFNTKKFNTDEYPYGTTRCIYSSQNKARQVETPPFFDAYLREKTRFFENSGTDPGYTFGIGFVWGQQVLNPPIPAAVMQMCYGQRFTSVFRRETSELREVTAERKSAVVEPIWLRTARNLTVMAYGDIKLRTPVWSGLHDGEDEVVRIIDPSDPDYPPKLSTKTTGSESGGGQSTKATGGKSTKTTGATPTGPIQAAVMNVIDVDDVISLFPLTAAAAGPRHRYCLYLTVIKNEKSWVPPGLLLSLVGRRRDRYSGPCFGCVAQ</sequence>
<comment type="caution">
    <text evidence="3">The sequence shown here is derived from an EMBL/GenBank/DDBJ whole genome shotgun (WGS) entry which is preliminary data.</text>
</comment>
<feature type="region of interest" description="Disordered" evidence="1">
    <location>
        <begin position="235"/>
        <end position="278"/>
    </location>
</feature>
<evidence type="ECO:0008006" key="5">
    <source>
        <dbReference type="Google" id="ProtNLM"/>
    </source>
</evidence>
<name>A0AA39MK16_9AGAR</name>
<dbReference type="AlphaFoldDB" id="A0AA39MK16"/>
<accession>A0AA39MK16</accession>
<reference evidence="3" key="1">
    <citation type="submission" date="2023-06" db="EMBL/GenBank/DDBJ databases">
        <authorList>
            <consortium name="Lawrence Berkeley National Laboratory"/>
            <person name="Ahrendt S."/>
            <person name="Sahu N."/>
            <person name="Indic B."/>
            <person name="Wong-Bajracharya J."/>
            <person name="Merenyi Z."/>
            <person name="Ke H.-M."/>
            <person name="Monk M."/>
            <person name="Kocsube S."/>
            <person name="Drula E."/>
            <person name="Lipzen A."/>
            <person name="Balint B."/>
            <person name="Henrissat B."/>
            <person name="Andreopoulos B."/>
            <person name="Martin F.M."/>
            <person name="Harder C.B."/>
            <person name="Rigling D."/>
            <person name="Ford K.L."/>
            <person name="Foster G.D."/>
            <person name="Pangilinan J."/>
            <person name="Papanicolaou A."/>
            <person name="Barry K."/>
            <person name="LaButti K."/>
            <person name="Viragh M."/>
            <person name="Koriabine M."/>
            <person name="Yan M."/>
            <person name="Riley R."/>
            <person name="Champramary S."/>
            <person name="Plett K.L."/>
            <person name="Tsai I.J."/>
            <person name="Slot J."/>
            <person name="Sipos G."/>
            <person name="Plett J."/>
            <person name="Nagy L.G."/>
            <person name="Grigoriev I.V."/>
        </authorList>
    </citation>
    <scope>NUCLEOTIDE SEQUENCE</scope>
    <source>
        <strain evidence="3">FPL87.14</strain>
    </source>
</reference>
<keyword evidence="2" id="KW-0732">Signal</keyword>
<keyword evidence="4" id="KW-1185">Reference proteome</keyword>
<dbReference type="Proteomes" id="UP001175226">
    <property type="component" value="Unassembled WGS sequence"/>
</dbReference>